<feature type="transmembrane region" description="Helical" evidence="7">
    <location>
        <begin position="185"/>
        <end position="206"/>
    </location>
</feature>
<proteinExistence type="inferred from homology"/>
<dbReference type="STRING" id="59922.P9303_30121"/>
<feature type="transmembrane region" description="Helical" evidence="7">
    <location>
        <begin position="351"/>
        <end position="369"/>
    </location>
</feature>
<feature type="binding site" evidence="9">
    <location>
        <position position="211"/>
    </location>
    <ligand>
        <name>Mg(2+)</name>
        <dbReference type="ChEBI" id="CHEBI:18420"/>
    </ligand>
</feature>
<dbReference type="EC" id="2.7.8.13" evidence="7 8"/>
<keyword evidence="6 7" id="KW-0472">Membrane</keyword>
<dbReference type="UniPathway" id="UPA00219"/>
<gene>
    <name evidence="7 10" type="primary">mraY</name>
    <name evidence="10" type="ordered locus">P9303_30121</name>
</gene>
<organism evidence="10 11">
    <name type="scientific">Prochlorococcus marinus (strain MIT 9303)</name>
    <dbReference type="NCBI Taxonomy" id="59922"/>
    <lineage>
        <taxon>Bacteria</taxon>
        <taxon>Bacillati</taxon>
        <taxon>Cyanobacteriota</taxon>
        <taxon>Cyanophyceae</taxon>
        <taxon>Synechococcales</taxon>
        <taxon>Prochlorococcaceae</taxon>
        <taxon>Prochlorococcus</taxon>
    </lineage>
</organism>
<dbReference type="Pfam" id="PF10555">
    <property type="entry name" value="MraY_sig1"/>
    <property type="match status" value="1"/>
</dbReference>
<feature type="transmembrane region" description="Helical" evidence="7">
    <location>
        <begin position="46"/>
        <end position="66"/>
    </location>
</feature>
<dbReference type="BioCyc" id="PMAR59922:G1G80-2646-MONOMER"/>
<dbReference type="PANTHER" id="PTHR22926:SF5">
    <property type="entry name" value="PHOSPHO-N-ACETYLMURAMOYL-PENTAPEPTIDE-TRANSFERASE HOMOLOG"/>
    <property type="match status" value="1"/>
</dbReference>
<feature type="binding site" evidence="9">
    <location>
        <position position="274"/>
    </location>
    <ligand>
        <name>Mg(2+)</name>
        <dbReference type="ChEBI" id="CHEBI:18420"/>
    </ligand>
</feature>
<keyword evidence="7" id="KW-1003">Cell membrane</keyword>
<feature type="transmembrane region" description="Helical" evidence="7">
    <location>
        <begin position="157"/>
        <end position="173"/>
    </location>
</feature>
<dbReference type="Pfam" id="PF00953">
    <property type="entry name" value="Glycos_transf_4"/>
    <property type="match status" value="1"/>
</dbReference>
<dbReference type="GO" id="GO:0046872">
    <property type="term" value="F:metal ion binding"/>
    <property type="evidence" value="ECO:0007669"/>
    <property type="project" value="UniProtKB-KW"/>
</dbReference>
<dbReference type="NCBIfam" id="TIGR00445">
    <property type="entry name" value="mraY"/>
    <property type="match status" value="1"/>
</dbReference>
<keyword evidence="7" id="KW-0133">Cell shape</keyword>
<evidence type="ECO:0000256" key="6">
    <source>
        <dbReference type="ARBA" id="ARBA00023136"/>
    </source>
</evidence>
<evidence type="ECO:0000313" key="11">
    <source>
        <dbReference type="Proteomes" id="UP000002274"/>
    </source>
</evidence>
<dbReference type="HOGENOM" id="CLU_023982_0_2_3"/>
<evidence type="ECO:0000256" key="2">
    <source>
        <dbReference type="ARBA" id="ARBA00005583"/>
    </source>
</evidence>
<feature type="transmembrane region" description="Helical" evidence="7">
    <location>
        <begin position="121"/>
        <end position="137"/>
    </location>
</feature>
<keyword evidence="7" id="KW-0132">Cell division</keyword>
<dbReference type="RefSeq" id="WP_011827580.1">
    <property type="nucleotide sequence ID" value="NC_008820.1"/>
</dbReference>
<dbReference type="PROSITE" id="PS01347">
    <property type="entry name" value="MRAY_1"/>
    <property type="match status" value="1"/>
</dbReference>
<evidence type="ECO:0000256" key="1">
    <source>
        <dbReference type="ARBA" id="ARBA00004141"/>
    </source>
</evidence>
<sequence length="373" mass="39854">MSNSPKPLADTDTQRWWTKGTTSASLLGIVIFAASFTSDRFIANSLLSLPLMISTLISVLIASWGIPKLRALKMGQVIREDGPQTHQRKSGTPTMGGLLVVPVGLIIGSFVSVNGESREQLLALSCITLAYMVIGGFDDWRSLTRGTNTGLTPRGKLLLQTAAGLIFLAWAGWQHWIDSSIALPLGMSIQMGFMIWPLALFVFLAESNATNLTDGLDGLASGCGALVFTGLAVQLMLRGNDGNPVLAGFCMAMAGAWLGFLMHNRNPAQVFMGDTGSLAMGAALSGVAILSNSLWPLLIMGGVFLAESLSVIIQVWVFKATKGPDGVGRRVFRMAPLHHHYEIGGADEQMVVRRFWLSTGGLVLLGLLLRPTA</sequence>
<dbReference type="EMBL" id="CP000554">
    <property type="protein sequence ID" value="ABM79742.1"/>
    <property type="molecule type" value="Genomic_DNA"/>
</dbReference>
<dbReference type="InterPro" id="IPR000715">
    <property type="entry name" value="Glycosyl_transferase_4"/>
</dbReference>
<keyword evidence="7 9" id="KW-0460">Magnesium</keyword>
<reference evidence="10 11" key="1">
    <citation type="journal article" date="2007" name="PLoS Genet.">
        <title>Patterns and implications of gene gain and loss in the evolution of Prochlorococcus.</title>
        <authorList>
            <person name="Kettler G.C."/>
            <person name="Martiny A.C."/>
            <person name="Huang K."/>
            <person name="Zucker J."/>
            <person name="Coleman M.L."/>
            <person name="Rodrigue S."/>
            <person name="Chen F."/>
            <person name="Lapidus A."/>
            <person name="Ferriera S."/>
            <person name="Johnson J."/>
            <person name="Steglich C."/>
            <person name="Church G.M."/>
            <person name="Richardson P."/>
            <person name="Chisholm S.W."/>
        </authorList>
    </citation>
    <scope>NUCLEOTIDE SEQUENCE [LARGE SCALE GENOMIC DNA]</scope>
    <source>
        <strain evidence="10 11">MIT 9303</strain>
    </source>
</reference>
<keyword evidence="7" id="KW-0573">Peptidoglycan synthesis</keyword>
<dbReference type="GO" id="GO:0051301">
    <property type="term" value="P:cell division"/>
    <property type="evidence" value="ECO:0007669"/>
    <property type="project" value="UniProtKB-KW"/>
</dbReference>
<keyword evidence="7" id="KW-0997">Cell inner membrane</keyword>
<feature type="transmembrane region" description="Helical" evidence="7">
    <location>
        <begin position="268"/>
        <end position="290"/>
    </location>
</feature>
<feature type="transmembrane region" description="Helical" evidence="7">
    <location>
        <begin position="244"/>
        <end position="262"/>
    </location>
</feature>
<dbReference type="Proteomes" id="UP000002274">
    <property type="component" value="Chromosome"/>
</dbReference>
<comment type="catalytic activity">
    <reaction evidence="7">
        <text>UDP-N-acetyl-alpha-D-muramoyl-L-alanyl-gamma-D-glutamyl-meso-2,6-diaminopimeloyl-D-alanyl-D-alanine + di-trans,octa-cis-undecaprenyl phosphate = di-trans,octa-cis-undecaprenyl diphospho-N-acetyl-alpha-D-muramoyl-L-alanyl-D-glutamyl-meso-2,6-diaminopimeloyl-D-alanyl-D-alanine + UMP</text>
        <dbReference type="Rhea" id="RHEA:28386"/>
        <dbReference type="ChEBI" id="CHEBI:57865"/>
        <dbReference type="ChEBI" id="CHEBI:60392"/>
        <dbReference type="ChEBI" id="CHEBI:61386"/>
        <dbReference type="ChEBI" id="CHEBI:61387"/>
        <dbReference type="EC" id="2.7.8.13"/>
    </reaction>
</comment>
<evidence type="ECO:0000256" key="8">
    <source>
        <dbReference type="NCBIfam" id="TIGR00445"/>
    </source>
</evidence>
<comment type="function">
    <text evidence="7">Catalyzes the initial step of the lipid cycle reactions in the biosynthesis of the cell wall peptidoglycan: transfers peptidoglycan precursor phospho-MurNAc-pentapeptide from UDP-MurNAc-pentapeptide onto the lipid carrier undecaprenyl phosphate, yielding undecaprenyl-pyrophosphoryl-MurNAc-pentapeptide, known as lipid I.</text>
</comment>
<feature type="transmembrane region" description="Helical" evidence="7">
    <location>
        <begin position="95"/>
        <end position="114"/>
    </location>
</feature>
<keyword evidence="7 9" id="KW-0479">Metal-binding</keyword>
<dbReference type="PANTHER" id="PTHR22926">
    <property type="entry name" value="PHOSPHO-N-ACETYLMURAMOYL-PENTAPEPTIDE-TRANSFERASE"/>
    <property type="match status" value="1"/>
</dbReference>
<evidence type="ECO:0000256" key="9">
    <source>
        <dbReference type="PIRSR" id="PIRSR600715-1"/>
    </source>
</evidence>
<dbReference type="GO" id="GO:0005886">
    <property type="term" value="C:plasma membrane"/>
    <property type="evidence" value="ECO:0007669"/>
    <property type="project" value="UniProtKB-SubCell"/>
</dbReference>
<comment type="subcellular location">
    <subcellularLocation>
        <location evidence="7">Cell inner membrane</location>
        <topology evidence="7">Multi-pass membrane protein</topology>
    </subcellularLocation>
    <subcellularLocation>
        <location evidence="1">Membrane</location>
        <topology evidence="1">Multi-pass membrane protein</topology>
    </subcellularLocation>
</comment>
<keyword evidence="4 7" id="KW-0812">Transmembrane</keyword>
<dbReference type="GO" id="GO:0008360">
    <property type="term" value="P:regulation of cell shape"/>
    <property type="evidence" value="ECO:0007669"/>
    <property type="project" value="UniProtKB-KW"/>
</dbReference>
<keyword evidence="7" id="KW-0961">Cell wall biogenesis/degradation</keyword>
<dbReference type="KEGG" id="pmf:P9303_30121"/>
<keyword evidence="3 7" id="KW-0808">Transferase</keyword>
<evidence type="ECO:0000256" key="3">
    <source>
        <dbReference type="ARBA" id="ARBA00022679"/>
    </source>
</evidence>
<dbReference type="HAMAP" id="MF_00038">
    <property type="entry name" value="MraY"/>
    <property type="match status" value="1"/>
</dbReference>
<evidence type="ECO:0000256" key="4">
    <source>
        <dbReference type="ARBA" id="ARBA00022692"/>
    </source>
</evidence>
<evidence type="ECO:0000256" key="5">
    <source>
        <dbReference type="ARBA" id="ARBA00022989"/>
    </source>
</evidence>
<comment type="cofactor">
    <cofactor evidence="7 9">
        <name>Mg(2+)</name>
        <dbReference type="ChEBI" id="CHEBI:18420"/>
    </cofactor>
</comment>
<dbReference type="InterPro" id="IPR003524">
    <property type="entry name" value="PNAcMuramoyl-5peptid_Trfase"/>
</dbReference>
<dbReference type="GO" id="GO:0008963">
    <property type="term" value="F:phospho-N-acetylmuramoyl-pentapeptide-transferase activity"/>
    <property type="evidence" value="ECO:0007669"/>
    <property type="project" value="UniProtKB-UniRule"/>
</dbReference>
<comment type="similarity">
    <text evidence="2 7">Belongs to the glycosyltransferase 4 family. MraY subfamily.</text>
</comment>
<evidence type="ECO:0000256" key="7">
    <source>
        <dbReference type="HAMAP-Rule" id="MF_00038"/>
    </source>
</evidence>
<name>A2CE32_PROM3</name>
<dbReference type="PROSITE" id="PS01348">
    <property type="entry name" value="MRAY_2"/>
    <property type="match status" value="1"/>
</dbReference>
<dbReference type="GO" id="GO:0071555">
    <property type="term" value="P:cell wall organization"/>
    <property type="evidence" value="ECO:0007669"/>
    <property type="project" value="UniProtKB-KW"/>
</dbReference>
<dbReference type="GO" id="GO:0009252">
    <property type="term" value="P:peptidoglycan biosynthetic process"/>
    <property type="evidence" value="ECO:0007669"/>
    <property type="project" value="UniProtKB-UniRule"/>
</dbReference>
<protein>
    <recommendedName>
        <fullName evidence="7 8">Phospho-N-acetylmuramoyl-pentapeptide-transferase</fullName>
        <ecNumber evidence="7 8">2.7.8.13</ecNumber>
    </recommendedName>
    <alternativeName>
        <fullName evidence="7">UDP-MurNAc-pentapeptide phosphotransferase</fullName>
    </alternativeName>
</protein>
<dbReference type="AlphaFoldDB" id="A2CE32"/>
<keyword evidence="7" id="KW-0131">Cell cycle</keyword>
<feature type="transmembrane region" description="Helical" evidence="7">
    <location>
        <begin position="218"/>
        <end position="237"/>
    </location>
</feature>
<keyword evidence="5 7" id="KW-1133">Transmembrane helix</keyword>
<accession>A2CE32</accession>
<dbReference type="GO" id="GO:0051992">
    <property type="term" value="F:UDP-N-acetylmuramoyl-L-alanyl-D-glutamyl-meso-2,6-diaminopimelyl-D-alanyl-D-alanine:undecaprenyl-phosphate transferase activity"/>
    <property type="evidence" value="ECO:0007669"/>
    <property type="project" value="RHEA"/>
</dbReference>
<dbReference type="InterPro" id="IPR018480">
    <property type="entry name" value="PNAcMuramoyl-5peptid_Trfase_CS"/>
</dbReference>
<feature type="transmembrane region" description="Helical" evidence="7">
    <location>
        <begin position="297"/>
        <end position="318"/>
    </location>
</feature>
<dbReference type="CDD" id="cd06852">
    <property type="entry name" value="GT_MraY"/>
    <property type="match status" value="1"/>
</dbReference>
<feature type="transmembrane region" description="Helical" evidence="7">
    <location>
        <begin position="16"/>
        <end position="34"/>
    </location>
</feature>
<evidence type="ECO:0000313" key="10">
    <source>
        <dbReference type="EMBL" id="ABM79742.1"/>
    </source>
</evidence>
<comment type="pathway">
    <text evidence="7">Cell wall biogenesis; peptidoglycan biosynthesis.</text>
</comment>